<dbReference type="Proteomes" id="UP001218218">
    <property type="component" value="Unassembled WGS sequence"/>
</dbReference>
<sequence>MCFNISVLAAAFLAIQVNAAQLVAFSGNSCNGAESGSASCNGGCVSFSGRHSYKLSGSSAKVQLFTGSGCTGQKFTFGPDPAGECVNVNTGTTIISFRCNNA</sequence>
<proteinExistence type="predicted"/>
<evidence type="ECO:0000256" key="1">
    <source>
        <dbReference type="SAM" id="SignalP"/>
    </source>
</evidence>
<evidence type="ECO:0000313" key="3">
    <source>
        <dbReference type="Proteomes" id="UP001218218"/>
    </source>
</evidence>
<accession>A0AAD7A443</accession>
<evidence type="ECO:0000313" key="2">
    <source>
        <dbReference type="EMBL" id="KAJ7348588.1"/>
    </source>
</evidence>
<feature type="chain" id="PRO_5042212887" evidence="1">
    <location>
        <begin position="20"/>
        <end position="102"/>
    </location>
</feature>
<protein>
    <submittedName>
        <fullName evidence="2">Uncharacterized protein</fullName>
    </submittedName>
</protein>
<dbReference type="AlphaFoldDB" id="A0AAD7A443"/>
<dbReference type="EMBL" id="JARIHO010000017">
    <property type="protein sequence ID" value="KAJ7348588.1"/>
    <property type="molecule type" value="Genomic_DNA"/>
</dbReference>
<name>A0AAD7A443_9AGAR</name>
<keyword evidence="1" id="KW-0732">Signal</keyword>
<comment type="caution">
    <text evidence="2">The sequence shown here is derived from an EMBL/GenBank/DDBJ whole genome shotgun (WGS) entry which is preliminary data.</text>
</comment>
<keyword evidence="3" id="KW-1185">Reference proteome</keyword>
<organism evidence="2 3">
    <name type="scientific">Mycena albidolilacea</name>
    <dbReference type="NCBI Taxonomy" id="1033008"/>
    <lineage>
        <taxon>Eukaryota</taxon>
        <taxon>Fungi</taxon>
        <taxon>Dikarya</taxon>
        <taxon>Basidiomycota</taxon>
        <taxon>Agaricomycotina</taxon>
        <taxon>Agaricomycetes</taxon>
        <taxon>Agaricomycetidae</taxon>
        <taxon>Agaricales</taxon>
        <taxon>Marasmiineae</taxon>
        <taxon>Mycenaceae</taxon>
        <taxon>Mycena</taxon>
    </lineage>
</organism>
<reference evidence="2" key="1">
    <citation type="submission" date="2023-03" db="EMBL/GenBank/DDBJ databases">
        <title>Massive genome expansion in bonnet fungi (Mycena s.s.) driven by repeated elements and novel gene families across ecological guilds.</title>
        <authorList>
            <consortium name="Lawrence Berkeley National Laboratory"/>
            <person name="Harder C.B."/>
            <person name="Miyauchi S."/>
            <person name="Viragh M."/>
            <person name="Kuo A."/>
            <person name="Thoen E."/>
            <person name="Andreopoulos B."/>
            <person name="Lu D."/>
            <person name="Skrede I."/>
            <person name="Drula E."/>
            <person name="Henrissat B."/>
            <person name="Morin E."/>
            <person name="Kohler A."/>
            <person name="Barry K."/>
            <person name="LaButti K."/>
            <person name="Morin E."/>
            <person name="Salamov A."/>
            <person name="Lipzen A."/>
            <person name="Mereny Z."/>
            <person name="Hegedus B."/>
            <person name="Baldrian P."/>
            <person name="Stursova M."/>
            <person name="Weitz H."/>
            <person name="Taylor A."/>
            <person name="Grigoriev I.V."/>
            <person name="Nagy L.G."/>
            <person name="Martin F."/>
            <person name="Kauserud H."/>
        </authorList>
    </citation>
    <scope>NUCLEOTIDE SEQUENCE</scope>
    <source>
        <strain evidence="2">CBHHK002</strain>
    </source>
</reference>
<feature type="signal peptide" evidence="1">
    <location>
        <begin position="1"/>
        <end position="19"/>
    </location>
</feature>
<gene>
    <name evidence="2" type="ORF">DFH08DRAFT_808318</name>
</gene>